<dbReference type="GO" id="GO:0005524">
    <property type="term" value="F:ATP binding"/>
    <property type="evidence" value="ECO:0007669"/>
    <property type="project" value="InterPro"/>
</dbReference>
<evidence type="ECO:0000259" key="2">
    <source>
        <dbReference type="PROSITE" id="PS51192"/>
    </source>
</evidence>
<proteinExistence type="inferred from homology"/>
<protein>
    <recommendedName>
        <fullName evidence="2">Helicase ATP-binding domain-containing protein</fullName>
    </recommendedName>
</protein>
<dbReference type="SMART" id="SM00487">
    <property type="entry name" value="DEXDc"/>
    <property type="match status" value="1"/>
</dbReference>
<dbReference type="InterPro" id="IPR014001">
    <property type="entry name" value="Helicase_ATP-bd"/>
</dbReference>
<dbReference type="GO" id="GO:0005737">
    <property type="term" value="C:cytoplasm"/>
    <property type="evidence" value="ECO:0007669"/>
    <property type="project" value="TreeGrafter"/>
</dbReference>
<dbReference type="GO" id="GO:0005634">
    <property type="term" value="C:nucleus"/>
    <property type="evidence" value="ECO:0007669"/>
    <property type="project" value="TreeGrafter"/>
</dbReference>
<dbReference type="GO" id="GO:0000724">
    <property type="term" value="P:double-strand break repair via homologous recombination"/>
    <property type="evidence" value="ECO:0007669"/>
    <property type="project" value="TreeGrafter"/>
</dbReference>
<dbReference type="EMBL" id="JANAWD010000506">
    <property type="protein sequence ID" value="KAJ3478501.1"/>
    <property type="molecule type" value="Genomic_DNA"/>
</dbReference>
<dbReference type="AlphaFoldDB" id="A0AAD5UUZ5"/>
<evidence type="ECO:0000256" key="1">
    <source>
        <dbReference type="ARBA" id="ARBA00005446"/>
    </source>
</evidence>
<keyword evidence="4" id="KW-1185">Reference proteome</keyword>
<name>A0AAD5UUZ5_9APHY</name>
<dbReference type="GO" id="GO:0003676">
    <property type="term" value="F:nucleic acid binding"/>
    <property type="evidence" value="ECO:0007669"/>
    <property type="project" value="InterPro"/>
</dbReference>
<accession>A0AAD5UUZ5</accession>
<dbReference type="InterPro" id="IPR011545">
    <property type="entry name" value="DEAD/DEAH_box_helicase_dom"/>
</dbReference>
<dbReference type="PANTHER" id="PTHR13710">
    <property type="entry name" value="DNA HELICASE RECQ FAMILY MEMBER"/>
    <property type="match status" value="1"/>
</dbReference>
<evidence type="ECO:0000313" key="4">
    <source>
        <dbReference type="Proteomes" id="UP001212997"/>
    </source>
</evidence>
<dbReference type="FunFam" id="3.40.50.300:FF:001389">
    <property type="entry name" value="ATP-dependent DNA helicase RecQ"/>
    <property type="match status" value="1"/>
</dbReference>
<gene>
    <name evidence="3" type="ORF">NLI96_g9706</name>
</gene>
<dbReference type="Proteomes" id="UP001212997">
    <property type="component" value="Unassembled WGS sequence"/>
</dbReference>
<sequence length="202" mass="22580">MEKAYQVLRETFGLSSFRLSQEAVIRRLLVDEENALVLYPTGGGKSLTYQLPALCLDGLTLVISPLISLMKDQTDRLKALGVKVDNLDSTLTPEQAIKVKERVQSGKTKLLYVAPERLNNEGFMMLMTQVKISLLAVDESHCIAQWGATFRPDYLKIARFAEEMDVDRVLCLTATATISDAEDICTNFHIAPEGVFRTPFYS</sequence>
<dbReference type="PANTHER" id="PTHR13710:SF120">
    <property type="entry name" value="BIFUNCTIONAL 3'-5' EXONUCLEASE_ATP-DEPENDENT HELICASE WRN"/>
    <property type="match status" value="1"/>
</dbReference>
<dbReference type="PROSITE" id="PS51192">
    <property type="entry name" value="HELICASE_ATP_BIND_1"/>
    <property type="match status" value="1"/>
</dbReference>
<dbReference type="SUPFAM" id="SSF52540">
    <property type="entry name" value="P-loop containing nucleoside triphosphate hydrolases"/>
    <property type="match status" value="1"/>
</dbReference>
<dbReference type="GO" id="GO:0005694">
    <property type="term" value="C:chromosome"/>
    <property type="evidence" value="ECO:0007669"/>
    <property type="project" value="TreeGrafter"/>
</dbReference>
<reference evidence="3" key="1">
    <citation type="submission" date="2022-07" db="EMBL/GenBank/DDBJ databases">
        <title>Genome Sequence of Physisporinus lineatus.</title>
        <authorList>
            <person name="Buettner E."/>
        </authorList>
    </citation>
    <scope>NUCLEOTIDE SEQUENCE</scope>
    <source>
        <strain evidence="3">VT162</strain>
    </source>
</reference>
<comment type="caution">
    <text evidence="3">The sequence shown here is derived from an EMBL/GenBank/DDBJ whole genome shotgun (WGS) entry which is preliminary data.</text>
</comment>
<evidence type="ECO:0000313" key="3">
    <source>
        <dbReference type="EMBL" id="KAJ3478501.1"/>
    </source>
</evidence>
<feature type="domain" description="Helicase ATP-binding" evidence="2">
    <location>
        <begin position="26"/>
        <end position="194"/>
    </location>
</feature>
<dbReference type="GO" id="GO:0009378">
    <property type="term" value="F:four-way junction helicase activity"/>
    <property type="evidence" value="ECO:0007669"/>
    <property type="project" value="TreeGrafter"/>
</dbReference>
<dbReference type="Pfam" id="PF00270">
    <property type="entry name" value="DEAD"/>
    <property type="match status" value="1"/>
</dbReference>
<dbReference type="GO" id="GO:0043138">
    <property type="term" value="F:3'-5' DNA helicase activity"/>
    <property type="evidence" value="ECO:0007669"/>
    <property type="project" value="TreeGrafter"/>
</dbReference>
<dbReference type="InterPro" id="IPR027417">
    <property type="entry name" value="P-loop_NTPase"/>
</dbReference>
<dbReference type="Gene3D" id="3.40.50.300">
    <property type="entry name" value="P-loop containing nucleotide triphosphate hydrolases"/>
    <property type="match status" value="1"/>
</dbReference>
<comment type="similarity">
    <text evidence="1">Belongs to the helicase family. RecQ subfamily.</text>
</comment>
<organism evidence="3 4">
    <name type="scientific">Meripilus lineatus</name>
    <dbReference type="NCBI Taxonomy" id="2056292"/>
    <lineage>
        <taxon>Eukaryota</taxon>
        <taxon>Fungi</taxon>
        <taxon>Dikarya</taxon>
        <taxon>Basidiomycota</taxon>
        <taxon>Agaricomycotina</taxon>
        <taxon>Agaricomycetes</taxon>
        <taxon>Polyporales</taxon>
        <taxon>Meripilaceae</taxon>
        <taxon>Meripilus</taxon>
    </lineage>
</organism>